<gene>
    <name evidence="1" type="ORF">AS52_01730</name>
</gene>
<protein>
    <submittedName>
        <fullName evidence="1">Uncharacterized protein</fullName>
    </submittedName>
</protein>
<name>A0A806U835_PRIMG</name>
<dbReference type="AlphaFoldDB" id="A0A806U835"/>
<evidence type="ECO:0000313" key="2">
    <source>
        <dbReference type="Proteomes" id="UP000036410"/>
    </source>
</evidence>
<organism evidence="1 2">
    <name type="scientific">Priestia megaterium Q3</name>
    <dbReference type="NCBI Taxonomy" id="1452722"/>
    <lineage>
        <taxon>Bacteria</taxon>
        <taxon>Bacillati</taxon>
        <taxon>Bacillota</taxon>
        <taxon>Bacilli</taxon>
        <taxon>Bacillales</taxon>
        <taxon>Bacillaceae</taxon>
        <taxon>Priestia</taxon>
    </lineage>
</organism>
<proteinExistence type="predicted"/>
<reference evidence="1 2" key="1">
    <citation type="submission" date="2015-01" db="EMBL/GenBank/DDBJ databases">
        <title>Genome sequence of bacillus megaterium Q3.</title>
        <authorList>
            <person name="Wang Y."/>
            <person name="Luo K."/>
            <person name="Bai L."/>
            <person name="Luo F."/>
        </authorList>
    </citation>
    <scope>NUCLEOTIDE SEQUENCE [LARGE SCALE GENOMIC DNA]</scope>
    <source>
        <strain evidence="1 2">Q3</strain>
    </source>
</reference>
<sequence>MKIEDKKFAERVLKHLLISSQIDGVKFGLNSSVTLLYFTNYNKKDDSDFVLNIETTWTVYPEARDTYPSSEDAVPFHTEEQYFKHIWDIRRQKVVNVQLDAVSPHLIISLESGRVLFVNVHDPNYECWQLGDPFAGSDWLLVATPGDDIAVWSPEEFE</sequence>
<accession>A0A806U835</accession>
<evidence type="ECO:0000313" key="1">
    <source>
        <dbReference type="EMBL" id="AKP76695.1"/>
    </source>
</evidence>
<dbReference type="RefSeq" id="WP_033578606.1">
    <property type="nucleotide sequence ID" value="NZ_CP010586.1"/>
</dbReference>
<dbReference type="Proteomes" id="UP000036410">
    <property type="component" value="Chromosome"/>
</dbReference>
<dbReference type="EMBL" id="CP010586">
    <property type="protein sequence ID" value="AKP76695.1"/>
    <property type="molecule type" value="Genomic_DNA"/>
</dbReference>